<dbReference type="PANTHER" id="PTHR23513:SF11">
    <property type="entry name" value="STAPHYLOFERRIN A TRANSPORTER"/>
    <property type="match status" value="1"/>
</dbReference>
<keyword evidence="10" id="KW-1185">Reference proteome</keyword>
<evidence type="ECO:0000256" key="7">
    <source>
        <dbReference type="SAM" id="Phobius"/>
    </source>
</evidence>
<evidence type="ECO:0000256" key="2">
    <source>
        <dbReference type="ARBA" id="ARBA00022448"/>
    </source>
</evidence>
<dbReference type="PROSITE" id="PS50850">
    <property type="entry name" value="MFS"/>
    <property type="match status" value="1"/>
</dbReference>
<feature type="transmembrane region" description="Helical" evidence="7">
    <location>
        <begin position="316"/>
        <end position="337"/>
    </location>
</feature>
<evidence type="ECO:0000256" key="6">
    <source>
        <dbReference type="ARBA" id="ARBA00023136"/>
    </source>
</evidence>
<name>A0A840XJA3_9PROT</name>
<comment type="subcellular location">
    <subcellularLocation>
        <location evidence="1">Cell membrane</location>
        <topology evidence="1">Multi-pass membrane protein</topology>
    </subcellularLocation>
</comment>
<keyword evidence="4 7" id="KW-0812">Transmembrane</keyword>
<feature type="transmembrane region" description="Helical" evidence="7">
    <location>
        <begin position="374"/>
        <end position="392"/>
    </location>
</feature>
<accession>A0A840XJA3</accession>
<dbReference type="GO" id="GO:0022857">
    <property type="term" value="F:transmembrane transporter activity"/>
    <property type="evidence" value="ECO:0007669"/>
    <property type="project" value="InterPro"/>
</dbReference>
<feature type="transmembrane region" description="Helical" evidence="7">
    <location>
        <begin position="12"/>
        <end position="30"/>
    </location>
</feature>
<feature type="transmembrane region" description="Helical" evidence="7">
    <location>
        <begin position="162"/>
        <end position="190"/>
    </location>
</feature>
<dbReference type="AlphaFoldDB" id="A0A840XJA3"/>
<dbReference type="PANTHER" id="PTHR23513">
    <property type="entry name" value="INTEGRAL MEMBRANE EFFLUX PROTEIN-RELATED"/>
    <property type="match status" value="1"/>
</dbReference>
<dbReference type="EMBL" id="JACIJE010000002">
    <property type="protein sequence ID" value="MBB5688665.1"/>
    <property type="molecule type" value="Genomic_DNA"/>
</dbReference>
<evidence type="ECO:0000256" key="4">
    <source>
        <dbReference type="ARBA" id="ARBA00022692"/>
    </source>
</evidence>
<feature type="transmembrane region" description="Helical" evidence="7">
    <location>
        <begin position="138"/>
        <end position="156"/>
    </location>
</feature>
<proteinExistence type="predicted"/>
<dbReference type="InterPro" id="IPR036259">
    <property type="entry name" value="MFS_trans_sf"/>
</dbReference>
<evidence type="ECO:0000256" key="3">
    <source>
        <dbReference type="ARBA" id="ARBA00022475"/>
    </source>
</evidence>
<keyword evidence="3" id="KW-1003">Cell membrane</keyword>
<evidence type="ECO:0000313" key="10">
    <source>
        <dbReference type="Proteomes" id="UP000562254"/>
    </source>
</evidence>
<dbReference type="RefSeq" id="WP_184481518.1">
    <property type="nucleotide sequence ID" value="NZ_JAAEDJ010000233.1"/>
</dbReference>
<evidence type="ECO:0000256" key="1">
    <source>
        <dbReference type="ARBA" id="ARBA00004651"/>
    </source>
</evidence>
<dbReference type="InterPro" id="IPR010290">
    <property type="entry name" value="TM_effector"/>
</dbReference>
<evidence type="ECO:0000256" key="5">
    <source>
        <dbReference type="ARBA" id="ARBA00022989"/>
    </source>
</evidence>
<dbReference type="Gene3D" id="1.20.1250.20">
    <property type="entry name" value="MFS general substrate transporter like domains"/>
    <property type="match status" value="1"/>
</dbReference>
<comment type="caution">
    <text evidence="9">The sequence shown here is derived from an EMBL/GenBank/DDBJ whole genome shotgun (WGS) entry which is preliminary data.</text>
</comment>
<keyword evidence="5 7" id="KW-1133">Transmembrane helix</keyword>
<feature type="transmembrane region" description="Helical" evidence="7">
    <location>
        <begin position="50"/>
        <end position="70"/>
    </location>
</feature>
<reference evidence="9 10" key="1">
    <citation type="submission" date="2020-08" db="EMBL/GenBank/DDBJ databases">
        <title>Genomic Encyclopedia of Type Strains, Phase IV (KMG-IV): sequencing the most valuable type-strain genomes for metagenomic binning, comparative biology and taxonomic classification.</title>
        <authorList>
            <person name="Goeker M."/>
        </authorList>
    </citation>
    <scope>NUCLEOTIDE SEQUENCE [LARGE SCALE GENOMIC DNA]</scope>
    <source>
        <strain evidence="9 10">DSM 25895</strain>
    </source>
</reference>
<feature type="transmembrane region" description="Helical" evidence="7">
    <location>
        <begin position="349"/>
        <end position="368"/>
    </location>
</feature>
<feature type="transmembrane region" description="Helical" evidence="7">
    <location>
        <begin position="224"/>
        <end position="245"/>
    </location>
</feature>
<gene>
    <name evidence="9" type="ORF">FHS88_000781</name>
</gene>
<feature type="transmembrane region" description="Helical" evidence="7">
    <location>
        <begin position="290"/>
        <end position="310"/>
    </location>
</feature>
<protein>
    <submittedName>
        <fullName evidence="9">MFS family permease</fullName>
    </submittedName>
</protein>
<evidence type="ECO:0000259" key="8">
    <source>
        <dbReference type="PROSITE" id="PS50850"/>
    </source>
</evidence>
<dbReference type="Pfam" id="PF05977">
    <property type="entry name" value="MFS_3"/>
    <property type="match status" value="1"/>
</dbReference>
<dbReference type="CDD" id="cd06173">
    <property type="entry name" value="MFS_MefA_like"/>
    <property type="match status" value="1"/>
</dbReference>
<keyword evidence="6 7" id="KW-0472">Membrane</keyword>
<feature type="transmembrane region" description="Helical" evidence="7">
    <location>
        <begin position="77"/>
        <end position="99"/>
    </location>
</feature>
<organism evidence="9 10">
    <name type="scientific">Neoroseomonas alkaliterrae</name>
    <dbReference type="NCBI Taxonomy" id="1452450"/>
    <lineage>
        <taxon>Bacteria</taxon>
        <taxon>Pseudomonadati</taxon>
        <taxon>Pseudomonadota</taxon>
        <taxon>Alphaproteobacteria</taxon>
        <taxon>Acetobacterales</taxon>
        <taxon>Acetobacteraceae</taxon>
        <taxon>Neoroseomonas</taxon>
    </lineage>
</organism>
<dbReference type="Proteomes" id="UP000562254">
    <property type="component" value="Unassembled WGS sequence"/>
</dbReference>
<feature type="transmembrane region" description="Helical" evidence="7">
    <location>
        <begin position="105"/>
        <end position="126"/>
    </location>
</feature>
<feature type="transmembrane region" description="Helical" evidence="7">
    <location>
        <begin position="257"/>
        <end position="278"/>
    </location>
</feature>
<dbReference type="InterPro" id="IPR020846">
    <property type="entry name" value="MFS_dom"/>
</dbReference>
<sequence>MPAAFAPLRHPAFRLLWWANLAANIGLWVQNTGAGWMMTSLDPSPVMVSLVQAASMLPVFLLALPAGAAADIVDRRLYLIGAQAWVLCVAALLAVLAFAGWIGPWGLLAFTFCIGIGNALNFPAWAATTPELVPREDLVQAIALNGIGFNLSRALGPAIGGFAIGAAGVEAAFALNALCFLTLLLALLAWKREAPVRSLPPEHFLGAMRAGMRFVAASPAMRAAILRACVFFFFTSAVWGMLPLVVRKGLGLGPEAFGLMLGVMGVGAVATGFALPALRLRLPTRGGMVTAFSLVSAAALALLGVSGHWLPAGVAMLMFGAGWLAAASTLQAAAQFATPAWVRARAIGIYQLCFFGAMTVGAVLWGWAGARFGIAPALLIAAATCAIAALAVRGFPLDAAPPAEAPSVAMPSPEAPADELRHILGADSGRVLEVVRYTVDPAERARFLAAMREVRRVRLRSGATAWRLLEDVAHPERWIELWSVESWTEHLREAGRLDAADRAALARAAAFQSADRPIEAARYLTVQP</sequence>
<evidence type="ECO:0000313" key="9">
    <source>
        <dbReference type="EMBL" id="MBB5688665.1"/>
    </source>
</evidence>
<keyword evidence="2" id="KW-0813">Transport</keyword>
<dbReference type="SUPFAM" id="SSF103473">
    <property type="entry name" value="MFS general substrate transporter"/>
    <property type="match status" value="1"/>
</dbReference>
<feature type="domain" description="Major facilitator superfamily (MFS) profile" evidence="8">
    <location>
        <begin position="12"/>
        <end position="400"/>
    </location>
</feature>
<dbReference type="GO" id="GO:0005886">
    <property type="term" value="C:plasma membrane"/>
    <property type="evidence" value="ECO:0007669"/>
    <property type="project" value="UniProtKB-SubCell"/>
</dbReference>